<keyword evidence="13" id="KW-0234">DNA repair</keyword>
<keyword evidence="8" id="KW-0378">Hydrolase</keyword>
<evidence type="ECO:0000256" key="3">
    <source>
        <dbReference type="ARBA" id="ARBA00008792"/>
    </source>
</evidence>
<evidence type="ECO:0000256" key="6">
    <source>
        <dbReference type="ARBA" id="ARBA00022741"/>
    </source>
</evidence>
<dbReference type="GO" id="GO:0051539">
    <property type="term" value="F:4 iron, 4 sulfur cluster binding"/>
    <property type="evidence" value="ECO:0007669"/>
    <property type="project" value="UniProtKB-KW"/>
</dbReference>
<name>A0A0L0S476_ALLM3</name>
<dbReference type="CDD" id="cd18788">
    <property type="entry name" value="SF2_C_XPD"/>
    <property type="match status" value="1"/>
</dbReference>
<dbReference type="GO" id="GO:0043139">
    <property type="term" value="F:5'-3' DNA helicase activity"/>
    <property type="evidence" value="ECO:0007669"/>
    <property type="project" value="UniProtKB-EC"/>
</dbReference>
<evidence type="ECO:0000256" key="19">
    <source>
        <dbReference type="SAM" id="MobiDB-lite"/>
    </source>
</evidence>
<dbReference type="Pfam" id="PF13307">
    <property type="entry name" value="Helicase_C_2"/>
    <property type="match status" value="1"/>
</dbReference>
<dbReference type="InterPro" id="IPR013020">
    <property type="entry name" value="Rad3/Chl1-like"/>
</dbReference>
<evidence type="ECO:0000256" key="9">
    <source>
        <dbReference type="ARBA" id="ARBA00022806"/>
    </source>
</evidence>
<dbReference type="GO" id="GO:0003677">
    <property type="term" value="F:DNA binding"/>
    <property type="evidence" value="ECO:0007669"/>
    <property type="project" value="InterPro"/>
</dbReference>
<dbReference type="InterPro" id="IPR045028">
    <property type="entry name" value="DinG/Rad3-like"/>
</dbReference>
<evidence type="ECO:0000256" key="8">
    <source>
        <dbReference type="ARBA" id="ARBA00022801"/>
    </source>
</evidence>
<feature type="compositionally biased region" description="Low complexity" evidence="19">
    <location>
        <begin position="95"/>
        <end position="107"/>
    </location>
</feature>
<dbReference type="PROSITE" id="PS51193">
    <property type="entry name" value="HELICASE_ATP_BIND_2"/>
    <property type="match status" value="1"/>
</dbReference>
<dbReference type="InterPro" id="IPR006554">
    <property type="entry name" value="Helicase-like_DEXD_c2"/>
</dbReference>
<dbReference type="FunFam" id="3.40.50.300:FF:000731">
    <property type="entry name" value="Fanconi anemia group J protein homolog"/>
    <property type="match status" value="1"/>
</dbReference>
<evidence type="ECO:0000259" key="20">
    <source>
        <dbReference type="PROSITE" id="PS51193"/>
    </source>
</evidence>
<proteinExistence type="inferred from homology"/>
<dbReference type="SMART" id="SM00488">
    <property type="entry name" value="DEXDc2"/>
    <property type="match status" value="1"/>
</dbReference>
<evidence type="ECO:0000313" key="21">
    <source>
        <dbReference type="EMBL" id="KNE57240.1"/>
    </source>
</evidence>
<dbReference type="GO" id="GO:1990918">
    <property type="term" value="P:double-strand break repair involved in meiotic recombination"/>
    <property type="evidence" value="ECO:0007669"/>
    <property type="project" value="TreeGrafter"/>
</dbReference>
<dbReference type="Gene3D" id="3.40.50.300">
    <property type="entry name" value="P-loop containing nucleotide triphosphate hydrolases"/>
    <property type="match status" value="3"/>
</dbReference>
<dbReference type="eggNOG" id="KOG1132">
    <property type="taxonomic scope" value="Eukaryota"/>
</dbReference>
<dbReference type="NCBIfam" id="TIGR00604">
    <property type="entry name" value="rad3"/>
    <property type="match status" value="1"/>
</dbReference>
<dbReference type="OMA" id="NCATIVA"/>
<dbReference type="SMART" id="SM00491">
    <property type="entry name" value="HELICc2"/>
    <property type="match status" value="1"/>
</dbReference>
<dbReference type="EC" id="5.6.2.3" evidence="16"/>
<feature type="region of interest" description="Disordered" evidence="19">
    <location>
        <begin position="1"/>
        <end position="170"/>
    </location>
</feature>
<evidence type="ECO:0000256" key="5">
    <source>
        <dbReference type="ARBA" id="ARBA00022723"/>
    </source>
</evidence>
<keyword evidence="15" id="KW-0539">Nucleus</keyword>
<keyword evidence="12" id="KW-0411">Iron-sulfur</keyword>
<dbReference type="GO" id="GO:0006289">
    <property type="term" value="P:nucleotide-excision repair"/>
    <property type="evidence" value="ECO:0007669"/>
    <property type="project" value="TreeGrafter"/>
</dbReference>
<evidence type="ECO:0000256" key="15">
    <source>
        <dbReference type="ARBA" id="ARBA00023242"/>
    </source>
</evidence>
<evidence type="ECO:0000256" key="18">
    <source>
        <dbReference type="ARBA" id="ARBA00082714"/>
    </source>
</evidence>
<keyword evidence="7" id="KW-0227">DNA damage</keyword>
<dbReference type="GO" id="GO:0046872">
    <property type="term" value="F:metal ion binding"/>
    <property type="evidence" value="ECO:0007669"/>
    <property type="project" value="UniProtKB-KW"/>
</dbReference>
<keyword evidence="11" id="KW-0408">Iron</keyword>
<keyword evidence="9 21" id="KW-0347">Helicase</keyword>
<comment type="cofactor">
    <cofactor evidence="1">
        <name>[4Fe-4S] cluster</name>
        <dbReference type="ChEBI" id="CHEBI:49883"/>
    </cofactor>
</comment>
<evidence type="ECO:0000256" key="13">
    <source>
        <dbReference type="ARBA" id="ARBA00023204"/>
    </source>
</evidence>
<reference evidence="21 22" key="1">
    <citation type="submission" date="2009-11" db="EMBL/GenBank/DDBJ databases">
        <title>Annotation of Allomyces macrogynus ATCC 38327.</title>
        <authorList>
            <consortium name="The Broad Institute Genome Sequencing Platform"/>
            <person name="Russ C."/>
            <person name="Cuomo C."/>
            <person name="Burger G."/>
            <person name="Gray M.W."/>
            <person name="Holland P.W.H."/>
            <person name="King N."/>
            <person name="Lang F.B.F."/>
            <person name="Roger A.J."/>
            <person name="Ruiz-Trillo I."/>
            <person name="Young S.K."/>
            <person name="Zeng Q."/>
            <person name="Gargeya S."/>
            <person name="Fitzgerald M."/>
            <person name="Haas B."/>
            <person name="Abouelleil A."/>
            <person name="Alvarado L."/>
            <person name="Arachchi H.M."/>
            <person name="Berlin A."/>
            <person name="Chapman S.B."/>
            <person name="Gearin G."/>
            <person name="Goldberg J."/>
            <person name="Griggs A."/>
            <person name="Gujja S."/>
            <person name="Hansen M."/>
            <person name="Heiman D."/>
            <person name="Howarth C."/>
            <person name="Larimer J."/>
            <person name="Lui A."/>
            <person name="MacDonald P.J.P."/>
            <person name="McCowen C."/>
            <person name="Montmayeur A."/>
            <person name="Murphy C."/>
            <person name="Neiman D."/>
            <person name="Pearson M."/>
            <person name="Priest M."/>
            <person name="Roberts A."/>
            <person name="Saif S."/>
            <person name="Shea T."/>
            <person name="Sisk P."/>
            <person name="Stolte C."/>
            <person name="Sykes S."/>
            <person name="Wortman J."/>
            <person name="Nusbaum C."/>
            <person name="Birren B."/>
        </authorList>
    </citation>
    <scope>NUCLEOTIDE SEQUENCE [LARGE SCALE GENOMIC DNA]</scope>
    <source>
        <strain evidence="21 22">ATCC 38327</strain>
    </source>
</reference>
<dbReference type="VEuPathDB" id="FungiDB:AMAG_02973"/>
<evidence type="ECO:0000256" key="4">
    <source>
        <dbReference type="ARBA" id="ARBA00022485"/>
    </source>
</evidence>
<feature type="region of interest" description="Disordered" evidence="19">
    <location>
        <begin position="994"/>
        <end position="1014"/>
    </location>
</feature>
<comment type="similarity">
    <text evidence="3">Belongs to the DEAD box helicase family. DEAH subfamily.</text>
</comment>
<feature type="domain" description="Helicase ATP-binding" evidence="20">
    <location>
        <begin position="203"/>
        <end position="568"/>
    </location>
</feature>
<evidence type="ECO:0000256" key="1">
    <source>
        <dbReference type="ARBA" id="ARBA00001966"/>
    </source>
</evidence>
<dbReference type="GO" id="GO:0016818">
    <property type="term" value="F:hydrolase activity, acting on acid anhydrides, in phosphorus-containing anhydrides"/>
    <property type="evidence" value="ECO:0007669"/>
    <property type="project" value="InterPro"/>
</dbReference>
<dbReference type="Pfam" id="PF06733">
    <property type="entry name" value="DEAD_2"/>
    <property type="match status" value="1"/>
</dbReference>
<keyword evidence="4" id="KW-0004">4Fe-4S</keyword>
<organism evidence="21 22">
    <name type="scientific">Allomyces macrogynus (strain ATCC 38327)</name>
    <name type="common">Allomyces javanicus var. macrogynus</name>
    <dbReference type="NCBI Taxonomy" id="578462"/>
    <lineage>
        <taxon>Eukaryota</taxon>
        <taxon>Fungi</taxon>
        <taxon>Fungi incertae sedis</taxon>
        <taxon>Blastocladiomycota</taxon>
        <taxon>Blastocladiomycetes</taxon>
        <taxon>Blastocladiales</taxon>
        <taxon>Blastocladiaceae</taxon>
        <taxon>Allomyces</taxon>
    </lineage>
</organism>
<dbReference type="AlphaFoldDB" id="A0A0L0S476"/>
<evidence type="ECO:0000256" key="12">
    <source>
        <dbReference type="ARBA" id="ARBA00023014"/>
    </source>
</evidence>
<accession>A0A0L0S476</accession>
<evidence type="ECO:0000256" key="16">
    <source>
        <dbReference type="ARBA" id="ARBA00044969"/>
    </source>
</evidence>
<keyword evidence="6" id="KW-0547">Nucleotide-binding</keyword>
<keyword evidence="10" id="KW-0067">ATP-binding</keyword>
<evidence type="ECO:0000256" key="17">
    <source>
        <dbReference type="ARBA" id="ARBA00048954"/>
    </source>
</evidence>
<keyword evidence="14" id="KW-0413">Isomerase</keyword>
<sequence>MGANHGGSLPASNAQHATTPAATAQRSSVSSHGATPAATRPAPPGMPGTAAAASPPIPTARRVPWAVQPADSSNDAPTILRPRYSQLPARPFAPPVTVSAPTPGSSSAPPPGPPITGTNVGVFRSLKRGPDTSGAGRGKVTKFPRGAGSARGRGRGGKGENGGGSGGRYQARIDFDRANDHGSPAPDEDTMPDLASGKTYTMSGVKVQFPFDAYPSQIQMMSKIIKALKDKSNALLESPTGSGKSLALLCASIAWREHEKQAIRDDYKEAHAKYQTDLLAWVEAKKEAKKTAASLASGSSSKTAASRLAVQLDDDDDDDFVRPRTPLHVQLAALTATPPSSDSSAATAVGEDDDKPKPPVMRKLPRIYFGSRTHKQLAQIIAEMRRNTVYRPKMAVIGSRNHYCLNKQVMKEPSRDEACMAAVENRNCPYYEGARALTMSRRLPSTWDIEDLKRVGERQRGCPYFASRLMAVEAEIVFAPYNYLMDPLIRQAMAIDLTDNIVILDEAHNIEDVARDASSLEIDDTQMDTMIKELRHLNDDMAGMDPNAVAEYKNPLPDFNVFLQLVQAIGEFKQENSVTFRTTTFDLKRNILPGGSLVRFLNSRGINDDFLQKLQQELAGAHRSKSEARENKLIPAPSQPTLHVLDSLYLVISSLMNPLYTDDYHIAVVQRVKKLSMARMEKKGDTWRSKVMLWCMNPGVTFSHVSVARSVILTSGTLSPMNSFASELQAPFDVRLEADHVIGADQTWVGVVPAAYLGPSSVEFLGTYAHSERLEYQDAVGHALAHLARAVPHGMLVFVPSYAFLEKIVERWRNTGVMRAIEGAKTVVFEPRVNKNNAFEDAIDEYYTAVEESVRQAQEVGALMFGVYRGKVSEGIDFSDDRARAVVCLGIPYPSTKDPQVELKRQFNDKRRISHGLLSGSEWYDVQAFRAINQALGRCIRHRNDWGALILLEKRLATSRHQAGLSKWVRPRIAVHQNLDAAVANLQGFLAHHGVRREPPKAGPDGAGGEDEDAMEEDDEAMTEMAAAEFAYAAASRGPSAPPLASPARAPLASPARMPFAGPARVPIVSPARPSLTGPARPLLVSPARPPPLAFVSNTPGPVQVSPAVSVGAAAAERPLDAAELAALLADDGGDDDWM</sequence>
<evidence type="ECO:0000256" key="7">
    <source>
        <dbReference type="ARBA" id="ARBA00022763"/>
    </source>
</evidence>
<feature type="compositionally biased region" description="Low complexity" evidence="19">
    <location>
        <begin position="333"/>
        <end position="348"/>
    </location>
</feature>
<evidence type="ECO:0000256" key="2">
    <source>
        <dbReference type="ARBA" id="ARBA00004123"/>
    </source>
</evidence>
<keyword evidence="22" id="KW-1185">Reference proteome</keyword>
<dbReference type="EMBL" id="GG745331">
    <property type="protein sequence ID" value="KNE57240.1"/>
    <property type="molecule type" value="Genomic_DNA"/>
</dbReference>
<gene>
    <name evidence="21" type="ORF">AMAG_02973</name>
</gene>
<evidence type="ECO:0000256" key="11">
    <source>
        <dbReference type="ARBA" id="ARBA00023004"/>
    </source>
</evidence>
<dbReference type="InterPro" id="IPR014013">
    <property type="entry name" value="Helic_SF1/SF2_ATP-bd_DinG/Rad3"/>
</dbReference>
<dbReference type="OrthoDB" id="272481at2759"/>
<reference evidence="22" key="2">
    <citation type="submission" date="2009-11" db="EMBL/GenBank/DDBJ databases">
        <title>The Genome Sequence of Allomyces macrogynus strain ATCC 38327.</title>
        <authorList>
            <consortium name="The Broad Institute Genome Sequencing Platform"/>
            <person name="Russ C."/>
            <person name="Cuomo C."/>
            <person name="Shea T."/>
            <person name="Young S.K."/>
            <person name="Zeng Q."/>
            <person name="Koehrsen M."/>
            <person name="Haas B."/>
            <person name="Borodovsky M."/>
            <person name="Guigo R."/>
            <person name="Alvarado L."/>
            <person name="Berlin A."/>
            <person name="Borenstein D."/>
            <person name="Chen Z."/>
            <person name="Engels R."/>
            <person name="Freedman E."/>
            <person name="Gellesch M."/>
            <person name="Goldberg J."/>
            <person name="Griggs A."/>
            <person name="Gujja S."/>
            <person name="Heiman D."/>
            <person name="Hepburn T."/>
            <person name="Howarth C."/>
            <person name="Jen D."/>
            <person name="Larson L."/>
            <person name="Lewis B."/>
            <person name="Mehta T."/>
            <person name="Park D."/>
            <person name="Pearson M."/>
            <person name="Roberts A."/>
            <person name="Saif S."/>
            <person name="Shenoy N."/>
            <person name="Sisk P."/>
            <person name="Stolte C."/>
            <person name="Sykes S."/>
            <person name="Walk T."/>
            <person name="White J."/>
            <person name="Yandava C."/>
            <person name="Burger G."/>
            <person name="Gray M.W."/>
            <person name="Holland P.W.H."/>
            <person name="King N."/>
            <person name="Lang F.B.F."/>
            <person name="Roger A.J."/>
            <person name="Ruiz-Trillo I."/>
            <person name="Lander E."/>
            <person name="Nusbaum C."/>
        </authorList>
    </citation>
    <scope>NUCLEOTIDE SEQUENCE [LARGE SCALE GENOMIC DNA]</scope>
    <source>
        <strain evidence="22">ATCC 38327</strain>
    </source>
</reference>
<evidence type="ECO:0000256" key="14">
    <source>
        <dbReference type="ARBA" id="ARBA00023235"/>
    </source>
</evidence>
<dbReference type="GO" id="GO:0005524">
    <property type="term" value="F:ATP binding"/>
    <property type="evidence" value="ECO:0007669"/>
    <property type="project" value="UniProtKB-KW"/>
</dbReference>
<feature type="region of interest" description="Disordered" evidence="19">
    <location>
        <begin position="333"/>
        <end position="362"/>
    </location>
</feature>
<evidence type="ECO:0000256" key="10">
    <source>
        <dbReference type="ARBA" id="ARBA00022840"/>
    </source>
</evidence>
<dbReference type="Proteomes" id="UP000054350">
    <property type="component" value="Unassembled WGS sequence"/>
</dbReference>
<dbReference type="PANTHER" id="PTHR11472">
    <property type="entry name" value="DNA REPAIR DEAD HELICASE RAD3/XP-D SUBFAMILY MEMBER"/>
    <property type="match status" value="1"/>
</dbReference>
<protein>
    <recommendedName>
        <fullName evidence="16">DNA 5'-3' helicase</fullName>
        <ecNumber evidence="16">5.6.2.3</ecNumber>
    </recommendedName>
    <alternativeName>
        <fullName evidence="18">DNA 5'-3' helicase FANCJ</fullName>
    </alternativeName>
</protein>
<evidence type="ECO:0000313" key="22">
    <source>
        <dbReference type="Proteomes" id="UP000054350"/>
    </source>
</evidence>
<comment type="catalytic activity">
    <reaction evidence="17">
        <text>ATP + H2O = ADP + phosphate + H(+)</text>
        <dbReference type="Rhea" id="RHEA:13065"/>
        <dbReference type="ChEBI" id="CHEBI:15377"/>
        <dbReference type="ChEBI" id="CHEBI:15378"/>
        <dbReference type="ChEBI" id="CHEBI:30616"/>
        <dbReference type="ChEBI" id="CHEBI:43474"/>
        <dbReference type="ChEBI" id="CHEBI:456216"/>
        <dbReference type="EC" id="5.6.2.3"/>
    </reaction>
</comment>
<dbReference type="InterPro" id="IPR027417">
    <property type="entry name" value="P-loop_NTPase"/>
</dbReference>
<keyword evidence="5" id="KW-0479">Metal-binding</keyword>
<dbReference type="STRING" id="578462.A0A0L0S476"/>
<dbReference type="SUPFAM" id="SSF52540">
    <property type="entry name" value="P-loop containing nucleoside triphosphate hydrolases"/>
    <property type="match status" value="2"/>
</dbReference>
<dbReference type="GO" id="GO:0005634">
    <property type="term" value="C:nucleus"/>
    <property type="evidence" value="ECO:0007669"/>
    <property type="project" value="UniProtKB-SubCell"/>
</dbReference>
<dbReference type="InterPro" id="IPR006555">
    <property type="entry name" value="ATP-dep_Helicase_C"/>
</dbReference>
<comment type="subcellular location">
    <subcellularLocation>
        <location evidence="2">Nucleus</location>
    </subcellularLocation>
</comment>
<dbReference type="PANTHER" id="PTHR11472:SF47">
    <property type="entry name" value="FANCONI ANEMIA GROUP J PROTEIN"/>
    <property type="match status" value="1"/>
</dbReference>
<dbReference type="InterPro" id="IPR010614">
    <property type="entry name" value="RAD3-like_helicase_DEAD"/>
</dbReference>